<dbReference type="Gene3D" id="3.30.43.10">
    <property type="entry name" value="Uridine Diphospho-n-acetylenolpyruvylglucosamine Reductase, domain 2"/>
    <property type="match status" value="1"/>
</dbReference>
<feature type="active site" evidence="16">
    <location>
        <position position="339"/>
    </location>
</feature>
<keyword evidence="8 16" id="KW-0274">FAD</keyword>
<dbReference type="AlphaFoldDB" id="A0A0G1GLG2"/>
<dbReference type="InterPro" id="IPR016169">
    <property type="entry name" value="FAD-bd_PCMH_sub2"/>
</dbReference>
<keyword evidence="9 16" id="KW-0521">NADP</keyword>
<evidence type="ECO:0000256" key="11">
    <source>
        <dbReference type="ARBA" id="ARBA00022984"/>
    </source>
</evidence>
<gene>
    <name evidence="16" type="primary">murB</name>
    <name evidence="18" type="ORF">UW23_C0017G0009</name>
</gene>
<dbReference type="EMBL" id="LCHN01000017">
    <property type="protein sequence ID" value="KKT35380.1"/>
    <property type="molecule type" value="Genomic_DNA"/>
</dbReference>
<reference evidence="18 19" key="1">
    <citation type="journal article" date="2015" name="Nature">
        <title>rRNA introns, odd ribosomes, and small enigmatic genomes across a large radiation of phyla.</title>
        <authorList>
            <person name="Brown C.T."/>
            <person name="Hug L.A."/>
            <person name="Thomas B.C."/>
            <person name="Sharon I."/>
            <person name="Castelle C.J."/>
            <person name="Singh A."/>
            <person name="Wilkins M.J."/>
            <person name="Williams K.H."/>
            <person name="Banfield J.F."/>
        </authorList>
    </citation>
    <scope>NUCLEOTIDE SEQUENCE [LARGE SCALE GENOMIC DNA]</scope>
</reference>
<dbReference type="GO" id="GO:0051301">
    <property type="term" value="P:cell division"/>
    <property type="evidence" value="ECO:0007669"/>
    <property type="project" value="UniProtKB-KW"/>
</dbReference>
<evidence type="ECO:0000256" key="5">
    <source>
        <dbReference type="ARBA" id="ARBA00022490"/>
    </source>
</evidence>
<evidence type="ECO:0000256" key="1">
    <source>
        <dbReference type="ARBA" id="ARBA00001974"/>
    </source>
</evidence>
<evidence type="ECO:0000256" key="12">
    <source>
        <dbReference type="ARBA" id="ARBA00023002"/>
    </source>
</evidence>
<evidence type="ECO:0000256" key="9">
    <source>
        <dbReference type="ARBA" id="ARBA00022857"/>
    </source>
</evidence>
<sequence length="346" mass="37973">MNTLIKALGEDRIKRDESLSHHTTLGVGGKAELFFKAESTGELIGAVRLARNLGIQVTVIGGGSNILVGDRGVKGLVVKNFSNRISVGKKRKRAEAYPEKVVETRWQSDLEKGTFKYEFADLNYDEWDEERIEVVMDSGVSLQGSMARLIDQGITGLQWFARIPGTIGGAIYNNIHGGTHTIGEVLERVSILNKDGEIKTLSASELAMGYDTSRFHKTGEIITEVVLDLFLGDKSRAGAVAREWARRKAIQPSRSAGCVFKNISDIDQENLGYPTSSAGYLIEHVLKMSGFRVGGAMISESHHNFIINTGEASAKDYLAVKDEIVRRAKEELGIDLESEIVLLGEF</sequence>
<evidence type="ECO:0000256" key="2">
    <source>
        <dbReference type="ARBA" id="ARBA00003921"/>
    </source>
</evidence>
<feature type="domain" description="FAD-binding PCMH-type" evidence="17">
    <location>
        <begin position="27"/>
        <end position="232"/>
    </location>
</feature>
<dbReference type="Proteomes" id="UP000034069">
    <property type="component" value="Unassembled WGS sequence"/>
</dbReference>
<dbReference type="Gene3D" id="3.90.78.10">
    <property type="entry name" value="UDP-N-acetylenolpyruvoylglucosamine reductase, C-terminal domain"/>
    <property type="match status" value="1"/>
</dbReference>
<evidence type="ECO:0000256" key="10">
    <source>
        <dbReference type="ARBA" id="ARBA00022960"/>
    </source>
</evidence>
<evidence type="ECO:0000256" key="4">
    <source>
        <dbReference type="ARBA" id="ARBA00004752"/>
    </source>
</evidence>
<evidence type="ECO:0000256" key="15">
    <source>
        <dbReference type="ARBA" id="ARBA00048914"/>
    </source>
</evidence>
<organism evidence="18 19">
    <name type="scientific">Candidatus Collierbacteria bacterium GW2011_GWA1_44_12</name>
    <dbReference type="NCBI Taxonomy" id="1618376"/>
    <lineage>
        <taxon>Bacteria</taxon>
        <taxon>Candidatus Collieribacteriota</taxon>
    </lineage>
</organism>
<dbReference type="GO" id="GO:0071949">
    <property type="term" value="F:FAD binding"/>
    <property type="evidence" value="ECO:0007669"/>
    <property type="project" value="InterPro"/>
</dbReference>
<dbReference type="GO" id="GO:0008762">
    <property type="term" value="F:UDP-N-acetylmuramate dehydrogenase activity"/>
    <property type="evidence" value="ECO:0007669"/>
    <property type="project" value="UniProtKB-UniRule"/>
</dbReference>
<dbReference type="Pfam" id="PF01565">
    <property type="entry name" value="FAD_binding_4"/>
    <property type="match status" value="2"/>
</dbReference>
<feature type="active site" description="Proton donor" evidence="16">
    <location>
        <position position="258"/>
    </location>
</feature>
<dbReference type="Gene3D" id="3.30.465.10">
    <property type="match status" value="1"/>
</dbReference>
<keyword evidence="10 16" id="KW-0133">Cell shape</keyword>
<dbReference type="InterPro" id="IPR011601">
    <property type="entry name" value="MurB_C"/>
</dbReference>
<dbReference type="InterPro" id="IPR006094">
    <property type="entry name" value="Oxid_FAD_bind_N"/>
</dbReference>
<evidence type="ECO:0000256" key="16">
    <source>
        <dbReference type="HAMAP-Rule" id="MF_00037"/>
    </source>
</evidence>
<evidence type="ECO:0000256" key="6">
    <source>
        <dbReference type="ARBA" id="ARBA00022618"/>
    </source>
</evidence>
<keyword evidence="6 16" id="KW-0132">Cell division</keyword>
<comment type="cofactor">
    <cofactor evidence="1 16">
        <name>FAD</name>
        <dbReference type="ChEBI" id="CHEBI:57692"/>
    </cofactor>
</comment>
<dbReference type="InterPro" id="IPR016167">
    <property type="entry name" value="FAD-bd_PCMH_sub1"/>
</dbReference>
<name>A0A0G1GLG2_9BACT</name>
<dbReference type="GO" id="GO:0008360">
    <property type="term" value="P:regulation of cell shape"/>
    <property type="evidence" value="ECO:0007669"/>
    <property type="project" value="UniProtKB-KW"/>
</dbReference>
<dbReference type="InterPro" id="IPR036318">
    <property type="entry name" value="FAD-bd_PCMH-like_sf"/>
</dbReference>
<dbReference type="UniPathway" id="UPA00219"/>
<comment type="caution">
    <text evidence="16">Lacks conserved residue(s) required for the propagation of feature annotation.</text>
</comment>
<dbReference type="HAMAP" id="MF_00037">
    <property type="entry name" value="MurB"/>
    <property type="match status" value="1"/>
</dbReference>
<evidence type="ECO:0000256" key="7">
    <source>
        <dbReference type="ARBA" id="ARBA00022630"/>
    </source>
</evidence>
<dbReference type="EC" id="1.3.1.98" evidence="16"/>
<accession>A0A0G1GLG2</accession>
<comment type="caution">
    <text evidence="18">The sequence shown here is derived from an EMBL/GenBank/DDBJ whole genome shotgun (WGS) entry which is preliminary data.</text>
</comment>
<protein>
    <recommendedName>
        <fullName evidence="16">UDP-N-acetylenolpyruvoylglucosamine reductase</fullName>
        <ecNumber evidence="16">1.3.1.98</ecNumber>
    </recommendedName>
    <alternativeName>
        <fullName evidence="16">UDP-N-acetylmuramate dehydrogenase</fullName>
    </alternativeName>
</protein>
<evidence type="ECO:0000259" key="17">
    <source>
        <dbReference type="PROSITE" id="PS51387"/>
    </source>
</evidence>
<evidence type="ECO:0000313" key="19">
    <source>
        <dbReference type="Proteomes" id="UP000034069"/>
    </source>
</evidence>
<dbReference type="SUPFAM" id="SSF56194">
    <property type="entry name" value="Uridine diphospho-N-Acetylenolpyruvylglucosamine reductase, MurB, C-terminal domain"/>
    <property type="match status" value="1"/>
</dbReference>
<evidence type="ECO:0000256" key="13">
    <source>
        <dbReference type="ARBA" id="ARBA00023306"/>
    </source>
</evidence>
<keyword evidence="11 16" id="KW-0573">Peptidoglycan synthesis</keyword>
<keyword evidence="12 16" id="KW-0560">Oxidoreductase</keyword>
<comment type="function">
    <text evidence="2 16">Cell wall formation.</text>
</comment>
<keyword evidence="13 16" id="KW-0131">Cell cycle</keyword>
<dbReference type="GO" id="GO:0071555">
    <property type="term" value="P:cell wall organization"/>
    <property type="evidence" value="ECO:0007669"/>
    <property type="project" value="UniProtKB-KW"/>
</dbReference>
<evidence type="ECO:0000256" key="14">
    <source>
        <dbReference type="ARBA" id="ARBA00023316"/>
    </source>
</evidence>
<dbReference type="InterPro" id="IPR016166">
    <property type="entry name" value="FAD-bd_PCMH"/>
</dbReference>
<comment type="subcellular location">
    <subcellularLocation>
        <location evidence="3 16">Cytoplasm</location>
    </subcellularLocation>
</comment>
<dbReference type="SUPFAM" id="SSF56176">
    <property type="entry name" value="FAD-binding/transporter-associated domain-like"/>
    <property type="match status" value="2"/>
</dbReference>
<evidence type="ECO:0000313" key="18">
    <source>
        <dbReference type="EMBL" id="KKT35380.1"/>
    </source>
</evidence>
<keyword evidence="7 16" id="KW-0285">Flavoprotein</keyword>
<dbReference type="InterPro" id="IPR003170">
    <property type="entry name" value="MurB"/>
</dbReference>
<comment type="similarity">
    <text evidence="16">Belongs to the MurB family.</text>
</comment>
<keyword evidence="5 16" id="KW-0963">Cytoplasm</keyword>
<evidence type="ECO:0000256" key="8">
    <source>
        <dbReference type="ARBA" id="ARBA00022827"/>
    </source>
</evidence>
<evidence type="ECO:0000256" key="3">
    <source>
        <dbReference type="ARBA" id="ARBA00004496"/>
    </source>
</evidence>
<keyword evidence="14 16" id="KW-0961">Cell wall biogenesis/degradation</keyword>
<comment type="pathway">
    <text evidence="4 16">Cell wall biogenesis; peptidoglycan biosynthesis.</text>
</comment>
<comment type="catalytic activity">
    <reaction evidence="15 16">
        <text>UDP-N-acetyl-alpha-D-muramate + NADP(+) = UDP-N-acetyl-3-O-(1-carboxyvinyl)-alpha-D-glucosamine + NADPH + H(+)</text>
        <dbReference type="Rhea" id="RHEA:12248"/>
        <dbReference type="ChEBI" id="CHEBI:15378"/>
        <dbReference type="ChEBI" id="CHEBI:57783"/>
        <dbReference type="ChEBI" id="CHEBI:58349"/>
        <dbReference type="ChEBI" id="CHEBI:68483"/>
        <dbReference type="ChEBI" id="CHEBI:70757"/>
        <dbReference type="EC" id="1.3.1.98"/>
    </reaction>
</comment>
<dbReference type="PANTHER" id="PTHR21071:SF4">
    <property type="entry name" value="UDP-N-ACETYLENOLPYRUVOYLGLUCOSAMINE REDUCTASE"/>
    <property type="match status" value="1"/>
</dbReference>
<dbReference type="Pfam" id="PF02873">
    <property type="entry name" value="MurB_C"/>
    <property type="match status" value="1"/>
</dbReference>
<dbReference type="InterPro" id="IPR036635">
    <property type="entry name" value="MurB_C_sf"/>
</dbReference>
<proteinExistence type="inferred from homology"/>
<dbReference type="PROSITE" id="PS51387">
    <property type="entry name" value="FAD_PCMH"/>
    <property type="match status" value="1"/>
</dbReference>
<dbReference type="GO" id="GO:0009252">
    <property type="term" value="P:peptidoglycan biosynthetic process"/>
    <property type="evidence" value="ECO:0007669"/>
    <property type="project" value="UniProtKB-UniRule"/>
</dbReference>
<dbReference type="PANTHER" id="PTHR21071">
    <property type="entry name" value="UDP-N-ACETYLENOLPYRUVOYLGLUCOSAMINE REDUCTASE"/>
    <property type="match status" value="1"/>
</dbReference>
<dbReference type="GO" id="GO:0005829">
    <property type="term" value="C:cytosol"/>
    <property type="evidence" value="ECO:0007669"/>
    <property type="project" value="TreeGrafter"/>
</dbReference>